<comment type="caution">
    <text evidence="1">The sequence shown here is derived from an EMBL/GenBank/DDBJ whole genome shotgun (WGS) entry which is preliminary data.</text>
</comment>
<sequence>MDNEQLEMMKEDLIAVQMSRPTRLEAARIANRVTDAIADMAKGIAEKAVEEHLTCDLHKWYDKRES</sequence>
<gene>
    <name evidence="1" type="ORF">LCGC14_2729760</name>
</gene>
<accession>A0A0F8Z7S0</accession>
<protein>
    <submittedName>
        <fullName evidence="1">Uncharacterized protein</fullName>
    </submittedName>
</protein>
<organism evidence="1">
    <name type="scientific">marine sediment metagenome</name>
    <dbReference type="NCBI Taxonomy" id="412755"/>
    <lineage>
        <taxon>unclassified sequences</taxon>
        <taxon>metagenomes</taxon>
        <taxon>ecological metagenomes</taxon>
    </lineage>
</organism>
<dbReference type="AlphaFoldDB" id="A0A0F8Z7S0"/>
<name>A0A0F8Z7S0_9ZZZZ</name>
<proteinExistence type="predicted"/>
<evidence type="ECO:0000313" key="1">
    <source>
        <dbReference type="EMBL" id="KKK89773.1"/>
    </source>
</evidence>
<reference evidence="1" key="1">
    <citation type="journal article" date="2015" name="Nature">
        <title>Complex archaea that bridge the gap between prokaryotes and eukaryotes.</title>
        <authorList>
            <person name="Spang A."/>
            <person name="Saw J.H."/>
            <person name="Jorgensen S.L."/>
            <person name="Zaremba-Niedzwiedzka K."/>
            <person name="Martijn J."/>
            <person name="Lind A.E."/>
            <person name="van Eijk R."/>
            <person name="Schleper C."/>
            <person name="Guy L."/>
            <person name="Ettema T.J."/>
        </authorList>
    </citation>
    <scope>NUCLEOTIDE SEQUENCE</scope>
</reference>
<dbReference type="EMBL" id="LAZR01049386">
    <property type="protein sequence ID" value="KKK89773.1"/>
    <property type="molecule type" value="Genomic_DNA"/>
</dbReference>